<keyword evidence="1" id="KW-1133">Transmembrane helix</keyword>
<feature type="domain" description="TadE-like" evidence="2">
    <location>
        <begin position="15"/>
        <end position="57"/>
    </location>
</feature>
<comment type="caution">
    <text evidence="3">The sequence shown here is derived from an EMBL/GenBank/DDBJ whole genome shotgun (WGS) entry which is preliminary data.</text>
</comment>
<accession>A0A2J7TK42</accession>
<dbReference type="OrthoDB" id="8237599at2"/>
<feature type="transmembrane region" description="Helical" evidence="1">
    <location>
        <begin position="12"/>
        <end position="33"/>
    </location>
</feature>
<evidence type="ECO:0000256" key="1">
    <source>
        <dbReference type="SAM" id="Phobius"/>
    </source>
</evidence>
<dbReference type="RefSeq" id="WP_102842732.1">
    <property type="nucleotide sequence ID" value="NZ_PDZR01000003.1"/>
</dbReference>
<dbReference type="Pfam" id="PF07811">
    <property type="entry name" value="TadE"/>
    <property type="match status" value="1"/>
</dbReference>
<reference evidence="3 4" key="1">
    <citation type="submission" date="2017-10" db="EMBL/GenBank/DDBJ databases">
        <title>Genome announcement of Methylocella silvestris TVC from permafrost.</title>
        <authorList>
            <person name="Wang J."/>
            <person name="Geng K."/>
            <person name="Ul-Haque F."/>
            <person name="Crombie A.T."/>
            <person name="Street L.E."/>
            <person name="Wookey P.A."/>
            <person name="Murrell J.C."/>
            <person name="Pratscher J."/>
        </authorList>
    </citation>
    <scope>NUCLEOTIDE SEQUENCE [LARGE SCALE GENOMIC DNA]</scope>
    <source>
        <strain evidence="3 4">TVC</strain>
    </source>
</reference>
<gene>
    <name evidence="3" type="ORF">CR492_05505</name>
</gene>
<sequence>MTPIRKSKGVAASQGTAAIEFGLILPVLLLFLIGIMDMGRMLWANTTLNWAAQSAARCAAVNSTLCGSASQIQSYAVAQAWGVTVLPAAFSVTYPSCGVQVAATYTFQFIIPWPGTTAPFGSGNTTTLGATACNILQH</sequence>
<evidence type="ECO:0000313" key="4">
    <source>
        <dbReference type="Proteomes" id="UP000236286"/>
    </source>
</evidence>
<keyword evidence="1" id="KW-0812">Transmembrane</keyword>
<dbReference type="InterPro" id="IPR012495">
    <property type="entry name" value="TadE-like_dom"/>
</dbReference>
<evidence type="ECO:0000259" key="2">
    <source>
        <dbReference type="Pfam" id="PF07811"/>
    </source>
</evidence>
<evidence type="ECO:0000313" key="3">
    <source>
        <dbReference type="EMBL" id="PNG27140.1"/>
    </source>
</evidence>
<dbReference type="AlphaFoldDB" id="A0A2J7TK42"/>
<protein>
    <submittedName>
        <fullName evidence="3">Pilus assembly protein TadE</fullName>
    </submittedName>
</protein>
<name>A0A2J7TK42_METSI</name>
<keyword evidence="1" id="KW-0472">Membrane</keyword>
<dbReference type="Proteomes" id="UP000236286">
    <property type="component" value="Unassembled WGS sequence"/>
</dbReference>
<dbReference type="EMBL" id="PDZR01000003">
    <property type="protein sequence ID" value="PNG27140.1"/>
    <property type="molecule type" value="Genomic_DNA"/>
</dbReference>
<organism evidence="3 4">
    <name type="scientific">Methylocella silvestris</name>
    <dbReference type="NCBI Taxonomy" id="199596"/>
    <lineage>
        <taxon>Bacteria</taxon>
        <taxon>Pseudomonadati</taxon>
        <taxon>Pseudomonadota</taxon>
        <taxon>Alphaproteobacteria</taxon>
        <taxon>Hyphomicrobiales</taxon>
        <taxon>Beijerinckiaceae</taxon>
        <taxon>Methylocella</taxon>
    </lineage>
</organism>
<proteinExistence type="predicted"/>